<organism evidence="2 3">
    <name type="scientific">Synechococcus phage S-SSM4</name>
    <dbReference type="NCBI Taxonomy" id="536466"/>
    <lineage>
        <taxon>Viruses</taxon>
        <taxon>Duplodnaviria</taxon>
        <taxon>Heunggongvirae</taxon>
        <taxon>Uroviricota</taxon>
        <taxon>Caudoviricetes</taxon>
        <taxon>Pantevenvirales</taxon>
        <taxon>Kyanoviridae</taxon>
        <taxon>Greenvirus</taxon>
        <taxon>Greenvirus ssm4</taxon>
    </lineage>
</organism>
<proteinExistence type="predicted"/>
<reference evidence="2 3" key="1">
    <citation type="submission" date="2010-03" db="EMBL/GenBank/DDBJ databases">
        <title>The Genome Sequence of Cyanophage S-SSM4.</title>
        <authorList>
            <consortium name="The Broad Institute Genome Sequencing Platform"/>
            <person name="Henn M.R."/>
            <person name="Sullivan M.S."/>
            <person name="Osburne M.S."/>
            <person name="Levin J."/>
            <person name="Malboeuf C."/>
            <person name="Casali M."/>
            <person name="Russ C."/>
            <person name="Lennon N."/>
            <person name="Erlich R."/>
            <person name="Young S.K."/>
            <person name="Koehrsen M."/>
            <person name="Yandava C."/>
            <person name="Zeng Q."/>
            <person name="Alvarado L."/>
            <person name="Anderson S."/>
            <person name="Berlin A."/>
            <person name="Borenstein D."/>
            <person name="Chen Z."/>
            <person name="Engels R."/>
            <person name="Freedman E."/>
            <person name="Gellesch M."/>
            <person name="Goldberg J."/>
            <person name="Green L."/>
            <person name="Griggs A."/>
            <person name="Gujja S."/>
            <person name="Heiman D."/>
            <person name="Hepburn T."/>
            <person name="Howarth C."/>
            <person name="Jen D."/>
            <person name="Larson L."/>
            <person name="Lewis B."/>
            <person name="Mehta T."/>
            <person name="Park D."/>
            <person name="Pearson M."/>
            <person name="Roberts A."/>
            <person name="Ryan E."/>
            <person name="Saif S."/>
            <person name="Shea T."/>
            <person name="Shenoy N."/>
            <person name="Sisk P."/>
            <person name="Stolte C."/>
            <person name="Sykes S."/>
            <person name="Walk T."/>
            <person name="White J."/>
            <person name="Yu Q."/>
            <person name="Coleman M.L."/>
            <person name="Huang K.H."/>
            <person name="Weigele P.R."/>
            <person name="DeFrancesco A.S."/>
            <person name="Kern S.E."/>
            <person name="Thompson L.R."/>
            <person name="Fu R."/>
            <person name="Hombeck B."/>
            <person name="Chisholm S.W."/>
            <person name="Haas B."/>
            <person name="Nusbaum C."/>
            <person name="Galagan J."/>
            <person name="Birren B."/>
        </authorList>
    </citation>
    <scope>NUCLEOTIDE SEQUENCE [LARGE SCALE GENOMIC DNA]</scope>
    <source>
        <strain evidence="2 3">S-SSM4</strain>
    </source>
</reference>
<dbReference type="GeneID" id="15013488"/>
<evidence type="ECO:0000313" key="2">
    <source>
        <dbReference type="EMBL" id="AGG54130.1"/>
    </source>
</evidence>
<keyword evidence="1" id="KW-0175">Coiled coil</keyword>
<dbReference type="EMBL" id="HQ316583">
    <property type="protein sequence ID" value="AGG54130.1"/>
    <property type="molecule type" value="Genomic_DNA"/>
</dbReference>
<gene>
    <name evidence="2" type="ORF">CYXG_00066</name>
</gene>
<name>M1T274_9CAUD</name>
<dbReference type="KEGG" id="vg:15013488"/>
<dbReference type="RefSeq" id="YP_007677255.1">
    <property type="nucleotide sequence ID" value="NC_020875.1"/>
</dbReference>
<accession>M1T274</accession>
<evidence type="ECO:0000256" key="1">
    <source>
        <dbReference type="SAM" id="Coils"/>
    </source>
</evidence>
<protein>
    <recommendedName>
        <fullName evidence="4">Gp107</fullName>
    </recommendedName>
</protein>
<dbReference type="Proteomes" id="UP000203282">
    <property type="component" value="Segment"/>
</dbReference>
<evidence type="ECO:0008006" key="4">
    <source>
        <dbReference type="Google" id="ProtNLM"/>
    </source>
</evidence>
<evidence type="ECO:0000313" key="3">
    <source>
        <dbReference type="Proteomes" id="UP000203282"/>
    </source>
</evidence>
<keyword evidence="3" id="KW-1185">Reference proteome</keyword>
<dbReference type="OrthoDB" id="26813at10239"/>
<feature type="coiled-coil region" evidence="1">
    <location>
        <begin position="12"/>
        <end position="39"/>
    </location>
</feature>
<sequence length="69" mass="7815">MTVEKVSQEDMLKQFTERYDALIKENAQLGEKIKQNEIQALKLQGAIETLNYIAQEGEDESPGEETVAE</sequence>